<keyword evidence="4" id="KW-1185">Reference proteome</keyword>
<dbReference type="InterPro" id="IPR003615">
    <property type="entry name" value="HNH_nuc"/>
</dbReference>
<dbReference type="AlphaFoldDB" id="A0A7G7CRM5"/>
<evidence type="ECO:0000259" key="2">
    <source>
        <dbReference type="SMART" id="SM00507"/>
    </source>
</evidence>
<evidence type="ECO:0000256" key="1">
    <source>
        <dbReference type="SAM" id="MobiDB-lite"/>
    </source>
</evidence>
<keyword evidence="3" id="KW-0255">Endonuclease</keyword>
<protein>
    <submittedName>
        <fullName evidence="3">HNH endonuclease</fullName>
    </submittedName>
</protein>
<sequence length="366" mass="40249">MNIHDALRYLTSQGLELARLAYGDALGGLELDPVEVRTYKAVGAVLYGPCRNKRVRSEILRLAQGFSIARLVVIHKAASQLSRRAPITHWDLRLELTQLKELTLEELRQHARARVRELNAIGAGRPVRSLVIGRTPDATGRRTAVLKLPEDEMAALERQLRGIKRPGPEDIAMGNACWQLLTSGTGVRVRTPEPTVLLMADDLRGVGGSMLQATDGTMVEAHEYVTKRMGELGWVLLYDGLARPVNMWRTARGANATQRAIIAADQGQCAWPGCERIALYGAVHHEHAWSQGGNTNLDNLIGLCGPHNAMNDDDPNAPPRNGRMARDEQGHPVWIPPDGGPPIRNRGYHTTRSGRAQMLEAAAKRL</sequence>
<dbReference type="EMBL" id="CP059404">
    <property type="protein sequence ID" value="QNE90241.1"/>
    <property type="molecule type" value="Genomic_DNA"/>
</dbReference>
<accession>A0A7G7CRM5</accession>
<keyword evidence="3" id="KW-0540">Nuclease</keyword>
<proteinExistence type="predicted"/>
<name>A0A7G7CRM5_9CORY</name>
<dbReference type="Proteomes" id="UP000515743">
    <property type="component" value="Chromosome"/>
</dbReference>
<reference evidence="3 4" key="1">
    <citation type="submission" date="2020-07" db="EMBL/GenBank/DDBJ databases">
        <title>Complete genome and description of Corynebacterium incognita strain Marseille-Q3630 sp. nov.</title>
        <authorList>
            <person name="Boxberger M."/>
        </authorList>
    </citation>
    <scope>NUCLEOTIDE SEQUENCE [LARGE SCALE GENOMIC DNA]</scope>
    <source>
        <strain evidence="3 4">Marseille-Q3630</strain>
    </source>
</reference>
<feature type="domain" description="HNH nuclease" evidence="2">
    <location>
        <begin position="257"/>
        <end position="309"/>
    </location>
</feature>
<dbReference type="SMART" id="SM00507">
    <property type="entry name" value="HNHc"/>
    <property type="match status" value="1"/>
</dbReference>
<feature type="region of interest" description="Disordered" evidence="1">
    <location>
        <begin position="310"/>
        <end position="343"/>
    </location>
</feature>
<gene>
    <name evidence="3" type="ORF">H0194_04475</name>
</gene>
<dbReference type="CDD" id="cd00085">
    <property type="entry name" value="HNHc"/>
    <property type="match status" value="1"/>
</dbReference>
<dbReference type="KEGG" id="cik:H0194_04475"/>
<dbReference type="GO" id="GO:0004519">
    <property type="term" value="F:endonuclease activity"/>
    <property type="evidence" value="ECO:0007669"/>
    <property type="project" value="UniProtKB-KW"/>
</dbReference>
<organism evidence="3 4">
    <name type="scientific">Corynebacterium incognita</name>
    <dbReference type="NCBI Taxonomy" id="2754725"/>
    <lineage>
        <taxon>Bacteria</taxon>
        <taxon>Bacillati</taxon>
        <taxon>Actinomycetota</taxon>
        <taxon>Actinomycetes</taxon>
        <taxon>Mycobacteriales</taxon>
        <taxon>Corynebacteriaceae</taxon>
        <taxon>Corynebacterium</taxon>
    </lineage>
</organism>
<keyword evidence="3" id="KW-0378">Hydrolase</keyword>
<evidence type="ECO:0000313" key="3">
    <source>
        <dbReference type="EMBL" id="QNE90241.1"/>
    </source>
</evidence>
<dbReference type="RefSeq" id="WP_185176614.1">
    <property type="nucleotide sequence ID" value="NZ_CP059404.1"/>
</dbReference>
<evidence type="ECO:0000313" key="4">
    <source>
        <dbReference type="Proteomes" id="UP000515743"/>
    </source>
</evidence>